<dbReference type="InterPro" id="IPR011460">
    <property type="entry name" value="Lcl_C"/>
</dbReference>
<feature type="domain" description="Lcl C-terminal" evidence="1">
    <location>
        <begin position="121"/>
        <end position="231"/>
    </location>
</feature>
<protein>
    <submittedName>
        <fullName evidence="2">Spore coat protein CotH</fullName>
    </submittedName>
</protein>
<reference evidence="2 3" key="1">
    <citation type="submission" date="2016-04" db="EMBL/GenBank/DDBJ databases">
        <title>Complete genome sequence of Dokdonella koreensis DS-123T.</title>
        <authorList>
            <person name="Kim J.F."/>
            <person name="Lee H."/>
            <person name="Kwak M.-J."/>
        </authorList>
    </citation>
    <scope>NUCLEOTIDE SEQUENCE [LARGE SCALE GENOMIC DNA]</scope>
    <source>
        <strain evidence="2 3">DS-123</strain>
    </source>
</reference>
<dbReference type="Pfam" id="PF07603">
    <property type="entry name" value="Lcl_C"/>
    <property type="match status" value="2"/>
</dbReference>
<name>A0A160DXZ5_9GAMM</name>
<dbReference type="PANTHER" id="PTHR35812:SF1">
    <property type="entry name" value="LIPOPROTEIN"/>
    <property type="match status" value="1"/>
</dbReference>
<evidence type="ECO:0000259" key="1">
    <source>
        <dbReference type="Pfam" id="PF07603"/>
    </source>
</evidence>
<evidence type="ECO:0000313" key="3">
    <source>
        <dbReference type="Proteomes" id="UP000076830"/>
    </source>
</evidence>
<dbReference type="OrthoDB" id="9815730at2"/>
<organism evidence="2 3">
    <name type="scientific">Dokdonella koreensis DS-123</name>
    <dbReference type="NCBI Taxonomy" id="1300342"/>
    <lineage>
        <taxon>Bacteria</taxon>
        <taxon>Pseudomonadati</taxon>
        <taxon>Pseudomonadota</taxon>
        <taxon>Gammaproteobacteria</taxon>
        <taxon>Lysobacterales</taxon>
        <taxon>Rhodanobacteraceae</taxon>
        <taxon>Dokdonella</taxon>
    </lineage>
</organism>
<dbReference type="PANTHER" id="PTHR35812">
    <property type="entry name" value="LIPOPROTEIN"/>
    <property type="match status" value="1"/>
</dbReference>
<keyword evidence="2" id="KW-0167">Capsid protein</keyword>
<dbReference type="Proteomes" id="UP000076830">
    <property type="component" value="Chromosome"/>
</dbReference>
<keyword evidence="2" id="KW-0946">Virion</keyword>
<dbReference type="PATRIC" id="fig|1300342.3.peg.3558"/>
<dbReference type="EMBL" id="CP015249">
    <property type="protein sequence ID" value="ANB19627.1"/>
    <property type="molecule type" value="Genomic_DNA"/>
</dbReference>
<accession>A0A160DXZ5</accession>
<proteinExistence type="predicted"/>
<gene>
    <name evidence="2" type="ORF">I596_3639</name>
</gene>
<dbReference type="KEGG" id="dko:I596_3639"/>
<dbReference type="RefSeq" id="WP_067650716.1">
    <property type="nucleotide sequence ID" value="NZ_CP015249.1"/>
</dbReference>
<sequence>MDPAIGFRAHAHGPRIASRWLWLALLAAGSAVGTQPLPQRINDSGLDLCYSGGDFTALVACDDPDWPGQDAASGRDHSALTGALVKEGAGRNGFDFSKVSARGDLLPLDAAAGPGMDDWACTRDNVTGLVWSIDGATGDWLQARRAAGIANADGGLCGRFGWRLPSVKELQQLVDYGSSAPAIDPDFLPATATAFHWTGERAARERSWVVNFHGGQVNTLARHRTAAIRLVTGGEAFGALIDNGNGTVTDPRSGLMWDQCSIGQFGGSQCQGMPQEMTWQQALQRVQTQNQQAWRGHADWRLPNVKELASLARRDGARPAIDTTRFPNTLDTAYWTSTTNWHVGRMAWAVFFGEGAVFAMDKTALARTRLVRTASAAVEGRPRDAVFADDLEAPPPPAPPQALPVLAITTAGGAPIGRDDYVDAQMTLEGDGFNHAGALQIRGRGNSTWLMDKKPYRVKLDQKTPLLGMPSSKHWVLLANHADKTLLRNYVAFEAGQRLGMAWTPRSRFVDVQLNGAYLGVYQLTEQIRIDRDRVNIPELTPGDITRPAISGGYLLELDGRRDCAPSVQFDTLLVPFCIDNPDEETLAPEQYAYIASYVRNTEAAIYSPYFADPVNGYAAWIDTASFIDWYLVNELLKNQDARDGSSIWNFKDRGGKFARGPLWDFDIAAGNLFHGVKNDPYGWWIRGGHWYVRLFEDPAFRAAVRARWDALKASQIDTLLDAIDQQADVYGTAFGANFGPWPVLTEILWPNAVVAGSYEGEIAYLKDWLTQRIAWMDANL</sequence>
<dbReference type="AlphaFoldDB" id="A0A160DXZ5"/>
<evidence type="ECO:0000313" key="2">
    <source>
        <dbReference type="EMBL" id="ANB19627.1"/>
    </source>
</evidence>
<feature type="domain" description="Lcl C-terminal" evidence="1">
    <location>
        <begin position="246"/>
        <end position="372"/>
    </location>
</feature>
<dbReference type="InterPro" id="IPR014867">
    <property type="entry name" value="Spore_coat_CotH_CotH2/3/7"/>
</dbReference>
<keyword evidence="3" id="KW-1185">Reference proteome</keyword>
<dbReference type="Pfam" id="PF08757">
    <property type="entry name" value="CotH"/>
    <property type="match status" value="1"/>
</dbReference>